<dbReference type="EMBL" id="CP023702">
    <property type="protein sequence ID" value="QEU74685.1"/>
    <property type="molecule type" value="Genomic_DNA"/>
</dbReference>
<protein>
    <submittedName>
        <fullName evidence="2">DUF2330 domain-containing protein</fullName>
    </submittedName>
</protein>
<sequence>MRGQGPGRVYGRGGGPWYRRALSLLLVLAALQLGSLVSPAYACGCGAMVPSERTRITVGQETSVVHWDGRTEQIVMRLTVRGDAGEAAWIMPVPHRASVGLGDPALFEELAAITAPVTETRHYFWPREGDWPLPQPDGAGAPAPGAAPPVGVVDRQRLGPFDVARLTATDPQALRDWLDGHGFTLPGPLASALEPYVDQGWEYVAVRLAPRKEGEVLAGALEPLHLRFASDRLVYPMRLSRLATTAQSLGLYVLADHRMEPAGRIGGQEPRVTFAGRLEGADAGGAVGDLAGGGPAFLTAVVQDFPDPSRIDGDHELRAAGADTPYRSVIHRSELLTVGGFPVWLLTVLVVAGAAVTAVAVALRRRRGAVPA</sequence>
<dbReference type="AlphaFoldDB" id="A0A5J6FID0"/>
<dbReference type="OrthoDB" id="275368at2"/>
<dbReference type="Proteomes" id="UP000326178">
    <property type="component" value="Chromosome"/>
</dbReference>
<keyword evidence="1" id="KW-1133">Transmembrane helix</keyword>
<gene>
    <name evidence="2" type="ORF">CP967_24265</name>
</gene>
<feature type="transmembrane region" description="Helical" evidence="1">
    <location>
        <begin position="341"/>
        <end position="363"/>
    </location>
</feature>
<dbReference type="Pfam" id="PF10092">
    <property type="entry name" value="DUF2330"/>
    <property type="match status" value="1"/>
</dbReference>
<organism evidence="2 3">
    <name type="scientific">Streptomyces nitrosporeus</name>
    <dbReference type="NCBI Taxonomy" id="28894"/>
    <lineage>
        <taxon>Bacteria</taxon>
        <taxon>Bacillati</taxon>
        <taxon>Actinomycetota</taxon>
        <taxon>Actinomycetes</taxon>
        <taxon>Kitasatosporales</taxon>
        <taxon>Streptomycetaceae</taxon>
        <taxon>Streptomyces</taxon>
    </lineage>
</organism>
<keyword evidence="1" id="KW-0472">Membrane</keyword>
<evidence type="ECO:0000313" key="2">
    <source>
        <dbReference type="EMBL" id="QEU74685.1"/>
    </source>
</evidence>
<dbReference type="KEGG" id="snk:CP967_24265"/>
<evidence type="ECO:0000256" key="1">
    <source>
        <dbReference type="SAM" id="Phobius"/>
    </source>
</evidence>
<keyword evidence="1" id="KW-0812">Transmembrane</keyword>
<evidence type="ECO:0000313" key="3">
    <source>
        <dbReference type="Proteomes" id="UP000326178"/>
    </source>
</evidence>
<keyword evidence="3" id="KW-1185">Reference proteome</keyword>
<name>A0A5J6FID0_9ACTN</name>
<accession>A0A5J6FID0</accession>
<reference evidence="2 3" key="1">
    <citation type="submission" date="2017-09" db="EMBL/GenBank/DDBJ databases">
        <authorList>
            <person name="Lee N."/>
            <person name="Cho B.-K."/>
        </authorList>
    </citation>
    <scope>NUCLEOTIDE SEQUENCE [LARGE SCALE GENOMIC DNA]</scope>
    <source>
        <strain evidence="2 3">ATCC 12769</strain>
    </source>
</reference>
<dbReference type="RefSeq" id="WP_150489986.1">
    <property type="nucleotide sequence ID" value="NZ_BMUV01000002.1"/>
</dbReference>
<proteinExistence type="predicted"/>
<dbReference type="InterPro" id="IPR019283">
    <property type="entry name" value="DUF2330"/>
</dbReference>